<accession>A0AAV1Q5K2</accession>
<feature type="region of interest" description="Disordered" evidence="1">
    <location>
        <begin position="81"/>
        <end position="106"/>
    </location>
</feature>
<evidence type="ECO:0000313" key="2">
    <source>
        <dbReference type="EMBL" id="CAK6978838.1"/>
    </source>
</evidence>
<reference evidence="2 3" key="1">
    <citation type="submission" date="2024-01" db="EMBL/GenBank/DDBJ databases">
        <authorList>
            <person name="Alioto T."/>
            <person name="Alioto T."/>
            <person name="Gomez Garrido J."/>
        </authorList>
    </citation>
    <scope>NUCLEOTIDE SEQUENCE [LARGE SCALE GENOMIC DNA]</scope>
</reference>
<feature type="compositionally biased region" description="Low complexity" evidence="1">
    <location>
        <begin position="94"/>
        <end position="104"/>
    </location>
</feature>
<sequence length="113" mass="12150">MSTMSVVVGQRNVYHVCGFEQSHYGNDELMTCCSCDKSPGPRLLAPAAGAVGVCRSATGQTQRRKDGVYFGRWFGAGHPVCSPTNLNTPPPPSSHTHSLSPTHTQPGRFYLVT</sequence>
<comment type="caution">
    <text evidence="2">The sequence shown here is derived from an EMBL/GenBank/DDBJ whole genome shotgun (WGS) entry which is preliminary data.</text>
</comment>
<dbReference type="Proteomes" id="UP001314229">
    <property type="component" value="Unassembled WGS sequence"/>
</dbReference>
<evidence type="ECO:0000313" key="3">
    <source>
        <dbReference type="Proteomes" id="UP001314229"/>
    </source>
</evidence>
<protein>
    <submittedName>
        <fullName evidence="2">Uncharacterized protein</fullName>
    </submittedName>
</protein>
<proteinExistence type="predicted"/>
<name>A0AAV1Q5K2_SCOSC</name>
<evidence type="ECO:0000256" key="1">
    <source>
        <dbReference type="SAM" id="MobiDB-lite"/>
    </source>
</evidence>
<dbReference type="EMBL" id="CAWUFR010000520">
    <property type="protein sequence ID" value="CAK6978838.1"/>
    <property type="molecule type" value="Genomic_DNA"/>
</dbReference>
<dbReference type="AlphaFoldDB" id="A0AAV1Q5K2"/>
<keyword evidence="3" id="KW-1185">Reference proteome</keyword>
<organism evidence="2 3">
    <name type="scientific">Scomber scombrus</name>
    <name type="common">Atlantic mackerel</name>
    <name type="synonym">Scomber vernalis</name>
    <dbReference type="NCBI Taxonomy" id="13677"/>
    <lineage>
        <taxon>Eukaryota</taxon>
        <taxon>Metazoa</taxon>
        <taxon>Chordata</taxon>
        <taxon>Craniata</taxon>
        <taxon>Vertebrata</taxon>
        <taxon>Euteleostomi</taxon>
        <taxon>Actinopterygii</taxon>
        <taxon>Neopterygii</taxon>
        <taxon>Teleostei</taxon>
        <taxon>Neoteleostei</taxon>
        <taxon>Acanthomorphata</taxon>
        <taxon>Pelagiaria</taxon>
        <taxon>Scombriformes</taxon>
        <taxon>Scombridae</taxon>
        <taxon>Scomber</taxon>
    </lineage>
</organism>
<gene>
    <name evidence="2" type="ORF">FSCOSCO3_A003854</name>
</gene>